<keyword evidence="1" id="KW-0812">Transmembrane</keyword>
<feature type="transmembrane region" description="Helical" evidence="1">
    <location>
        <begin position="36"/>
        <end position="54"/>
    </location>
</feature>
<organism evidence="2">
    <name type="scientific">Leclercia adecarboxylata</name>
    <dbReference type="NCBI Taxonomy" id="83655"/>
    <lineage>
        <taxon>Bacteria</taxon>
        <taxon>Pseudomonadati</taxon>
        <taxon>Pseudomonadota</taxon>
        <taxon>Gammaproteobacteria</taxon>
        <taxon>Enterobacterales</taxon>
        <taxon>Enterobacteriaceae</taxon>
        <taxon>Leclercia</taxon>
    </lineage>
</organism>
<keyword evidence="1" id="KW-0472">Membrane</keyword>
<name>A0A7D5K323_9ENTR</name>
<protein>
    <submittedName>
        <fullName evidence="2">Uncharacterized protein</fullName>
    </submittedName>
</protein>
<evidence type="ECO:0000313" key="2">
    <source>
        <dbReference type="EMBL" id="QLG00479.1"/>
    </source>
</evidence>
<dbReference type="AlphaFoldDB" id="A0A7D5K323"/>
<feature type="transmembrane region" description="Helical" evidence="1">
    <location>
        <begin position="60"/>
        <end position="78"/>
    </location>
</feature>
<reference evidence="2" key="1">
    <citation type="submission" date="2019-12" db="EMBL/GenBank/DDBJ databases">
        <authorList>
            <person name="Zhou D."/>
        </authorList>
    </citation>
    <scope>NUCLEOTIDE SEQUENCE</scope>
    <source>
        <strain evidence="2">P12375</strain>
        <plasmid evidence="2">pP12375-3FII</plasmid>
    </source>
</reference>
<sequence length="87" mass="9561">MSLVKRTAEQLIKRLLRARGIPEQQWPALIKKTGRGMILLGVLMVVSLLLVDTISLPVAIVLQVCYAVLICVGTILAIESNTGQRHQ</sequence>
<dbReference type="EMBL" id="MN821364">
    <property type="protein sequence ID" value="QLG00479.1"/>
    <property type="molecule type" value="Genomic_DNA"/>
</dbReference>
<evidence type="ECO:0000256" key="1">
    <source>
        <dbReference type="SAM" id="Phobius"/>
    </source>
</evidence>
<proteinExistence type="predicted"/>
<accession>A0A7D5K323</accession>
<geneLocation type="plasmid" evidence="2">
    <name>pP12375-3FII</name>
</geneLocation>
<keyword evidence="1" id="KW-1133">Transmembrane helix</keyword>
<keyword evidence="2" id="KW-0614">Plasmid</keyword>